<evidence type="ECO:0000259" key="1">
    <source>
        <dbReference type="Pfam" id="PF03152"/>
    </source>
</evidence>
<name>L0AXW7_THEEQ</name>
<dbReference type="OrthoDB" id="422728at2759"/>
<dbReference type="Gene3D" id="2.40.40.50">
    <property type="entry name" value="Ubiquitin fusion degradation protein UFD1, N-terminal domain"/>
    <property type="match status" value="1"/>
</dbReference>
<proteinExistence type="predicted"/>
<dbReference type="EMBL" id="CP001669">
    <property type="protein sequence ID" value="AFZ80407.1"/>
    <property type="molecule type" value="Genomic_DNA"/>
</dbReference>
<dbReference type="InterPro" id="IPR042299">
    <property type="entry name" value="Ufd1-like_Nn"/>
</dbReference>
<dbReference type="Pfam" id="PF03152">
    <property type="entry name" value="UFD1_N1"/>
    <property type="match status" value="1"/>
</dbReference>
<organism evidence="2 3">
    <name type="scientific">Theileria equi strain WA</name>
    <dbReference type="NCBI Taxonomy" id="1537102"/>
    <lineage>
        <taxon>Eukaryota</taxon>
        <taxon>Sar</taxon>
        <taxon>Alveolata</taxon>
        <taxon>Apicomplexa</taxon>
        <taxon>Aconoidasida</taxon>
        <taxon>Piroplasmida</taxon>
        <taxon>Theileriidae</taxon>
        <taxon>Theileria</taxon>
    </lineage>
</organism>
<dbReference type="InterPro" id="IPR055417">
    <property type="entry name" value="UFD1_N1"/>
</dbReference>
<accession>L0AXW7</accession>
<dbReference type="Proteomes" id="UP000031512">
    <property type="component" value="Chromosome 1"/>
</dbReference>
<sequence length="71" mass="8175">MFEIKNPKNGKITHGGVLELISEEGCCNIPYWASHVRCSVLNDLKAVENIALYSCLMRYMRFYTENSSWSI</sequence>
<reference evidence="2 3" key="1">
    <citation type="journal article" date="2012" name="BMC Genomics">
        <title>Comparative genomic analysis and phylogenetic position of Theileria equi.</title>
        <authorList>
            <person name="Kappmeyer L.S."/>
            <person name="Thiagarajan M."/>
            <person name="Herndon D.R."/>
            <person name="Ramsay J.D."/>
            <person name="Caler E."/>
            <person name="Djikeng A."/>
            <person name="Gillespie J.J."/>
            <person name="Lau A.O."/>
            <person name="Roalson E.H."/>
            <person name="Silva J.C."/>
            <person name="Silva M.G."/>
            <person name="Suarez C.E."/>
            <person name="Ueti M.W."/>
            <person name="Nene V.M."/>
            <person name="Mealey R.H."/>
            <person name="Knowles D.P."/>
            <person name="Brayton K.A."/>
        </authorList>
    </citation>
    <scope>NUCLEOTIDE SEQUENCE [LARGE SCALE GENOMIC DNA]</scope>
    <source>
        <strain evidence="2 3">WA</strain>
    </source>
</reference>
<protein>
    <recommendedName>
        <fullName evidence="1">Ubiquitin fusion degradation protein UFD1 N-terminal subdomain 1 domain-containing protein</fullName>
    </recommendedName>
</protein>
<dbReference type="KEGG" id="beq:BEWA_032600"/>
<dbReference type="GeneID" id="15807051"/>
<keyword evidence="3" id="KW-1185">Reference proteome</keyword>
<dbReference type="RefSeq" id="XP_004830073.1">
    <property type="nucleotide sequence ID" value="XM_004830016.1"/>
</dbReference>
<evidence type="ECO:0000313" key="3">
    <source>
        <dbReference type="Proteomes" id="UP000031512"/>
    </source>
</evidence>
<dbReference type="AlphaFoldDB" id="L0AXW7"/>
<gene>
    <name evidence="2" type="ORF">BEWA_032600</name>
</gene>
<dbReference type="VEuPathDB" id="PiroplasmaDB:BEWA_032600"/>
<evidence type="ECO:0000313" key="2">
    <source>
        <dbReference type="EMBL" id="AFZ80407.1"/>
    </source>
</evidence>
<feature type="domain" description="Ubiquitin fusion degradation protein UFD1 N-terminal subdomain 1" evidence="1">
    <location>
        <begin position="1"/>
        <end position="33"/>
    </location>
</feature>